<name>A0ABS7FYI3_9ACTN</name>
<keyword evidence="5" id="KW-1185">Reference proteome</keyword>
<comment type="similarity">
    <text evidence="1">Belongs to the serpin family.</text>
</comment>
<accession>A0ABS7FYI3</accession>
<dbReference type="Proteomes" id="UP000774570">
    <property type="component" value="Unassembled WGS sequence"/>
</dbReference>
<gene>
    <name evidence="4" type="ORF">K1Y72_24195</name>
</gene>
<protein>
    <submittedName>
        <fullName evidence="4">Serpin family protein</fullName>
    </submittedName>
</protein>
<dbReference type="SUPFAM" id="SSF56574">
    <property type="entry name" value="Serpins"/>
    <property type="match status" value="1"/>
</dbReference>
<dbReference type="RefSeq" id="WP_220168726.1">
    <property type="nucleotide sequence ID" value="NZ_JAIBOA010000016.1"/>
</dbReference>
<dbReference type="InterPro" id="IPR023796">
    <property type="entry name" value="Serpin_dom"/>
</dbReference>
<organism evidence="4 5">
    <name type="scientific">Actinomadura parmotrematis</name>
    <dbReference type="NCBI Taxonomy" id="2864039"/>
    <lineage>
        <taxon>Bacteria</taxon>
        <taxon>Bacillati</taxon>
        <taxon>Actinomycetota</taxon>
        <taxon>Actinomycetes</taxon>
        <taxon>Streptosporangiales</taxon>
        <taxon>Thermomonosporaceae</taxon>
        <taxon>Actinomadura</taxon>
    </lineage>
</organism>
<reference evidence="4 5" key="1">
    <citation type="submission" date="2021-07" db="EMBL/GenBank/DDBJ databases">
        <title>Actinomadura sp. PM05-2 isolated from lichen.</title>
        <authorList>
            <person name="Somphong A."/>
            <person name="Phongsopitanun W."/>
            <person name="Tanasupawat S."/>
            <person name="Peongsungnone V."/>
        </authorList>
    </citation>
    <scope>NUCLEOTIDE SEQUENCE [LARGE SCALE GENOMIC DNA]</scope>
    <source>
        <strain evidence="4 5">PM05-2</strain>
    </source>
</reference>
<dbReference type="Gene3D" id="2.30.39.10">
    <property type="entry name" value="Alpha-1-antitrypsin, domain 1"/>
    <property type="match status" value="1"/>
</dbReference>
<dbReference type="InterPro" id="IPR042178">
    <property type="entry name" value="Serpin_sf_1"/>
</dbReference>
<dbReference type="SMART" id="SM00093">
    <property type="entry name" value="SERPIN"/>
    <property type="match status" value="1"/>
</dbReference>
<dbReference type="InterPro" id="IPR036186">
    <property type="entry name" value="Serpin_sf"/>
</dbReference>
<dbReference type="InterPro" id="IPR000215">
    <property type="entry name" value="Serpin_fam"/>
</dbReference>
<evidence type="ECO:0000313" key="5">
    <source>
        <dbReference type="Proteomes" id="UP000774570"/>
    </source>
</evidence>
<feature type="chain" id="PRO_5045723464" evidence="2">
    <location>
        <begin position="21"/>
        <end position="415"/>
    </location>
</feature>
<evidence type="ECO:0000256" key="1">
    <source>
        <dbReference type="RuleBase" id="RU000411"/>
    </source>
</evidence>
<dbReference type="PROSITE" id="PS51257">
    <property type="entry name" value="PROKAR_LIPOPROTEIN"/>
    <property type="match status" value="1"/>
</dbReference>
<comment type="caution">
    <text evidence="4">The sequence shown here is derived from an EMBL/GenBank/DDBJ whole genome shotgun (WGS) entry which is preliminary data.</text>
</comment>
<feature type="signal peptide" evidence="2">
    <location>
        <begin position="1"/>
        <end position="20"/>
    </location>
</feature>
<dbReference type="Gene3D" id="2.10.310.10">
    <property type="entry name" value="Serpins superfamily"/>
    <property type="match status" value="1"/>
</dbReference>
<dbReference type="PANTHER" id="PTHR11461:SF211">
    <property type="entry name" value="GH10112P-RELATED"/>
    <property type="match status" value="1"/>
</dbReference>
<proteinExistence type="inferred from homology"/>
<dbReference type="PANTHER" id="PTHR11461">
    <property type="entry name" value="SERINE PROTEASE INHIBITOR, SERPIN"/>
    <property type="match status" value="1"/>
</dbReference>
<evidence type="ECO:0000259" key="3">
    <source>
        <dbReference type="SMART" id="SM00093"/>
    </source>
</evidence>
<evidence type="ECO:0000256" key="2">
    <source>
        <dbReference type="SAM" id="SignalP"/>
    </source>
</evidence>
<feature type="domain" description="Serpin" evidence="3">
    <location>
        <begin position="56"/>
        <end position="412"/>
    </location>
</feature>
<keyword evidence="2" id="KW-0732">Signal</keyword>
<dbReference type="EMBL" id="JAIBOA010000016">
    <property type="protein sequence ID" value="MBW8485503.1"/>
    <property type="molecule type" value="Genomic_DNA"/>
</dbReference>
<dbReference type="InterPro" id="IPR042185">
    <property type="entry name" value="Serpin_sf_2"/>
</dbReference>
<sequence length="415" mass="42544">MRAPAPVLALTCAVLLPVIASCGAPAAAAQEVRGTAKPVPRADPRPLARADTAFGLAMLGAVCAKGSHANAVLSPSSLASGLGMVRLGARGATARAMDRTLHLPSGDLLPGLHARTAALRALNGKDVALRVTDRIWADEHVPTNAGYLNDLATGYDAGLRKLDISGAPDAARRTVNDRIADDTAGRIRDLLPPDSVTSSTGWILTDAVHLKARWAAPFEAESTLPKPFAAATGTVQATTMAATGLFAYARAGGWTAVDLPYRGGRASMTALLPAAGAKECALPDAATLARVTAGLRPTSVELALPKADLSATLDAESLLKELGMGVAFGDGADFTGISPKAGALQFVRHAAALKVDEDGTEGAAATAVGVDVAGAVAPPRGKVRVAFDRPYLLLVRDRTTGEPLFLARVADPTKR</sequence>
<evidence type="ECO:0000313" key="4">
    <source>
        <dbReference type="EMBL" id="MBW8485503.1"/>
    </source>
</evidence>
<dbReference type="CDD" id="cd19590">
    <property type="entry name" value="serpin_thermopin-like"/>
    <property type="match status" value="1"/>
</dbReference>
<dbReference type="Gene3D" id="3.30.497.10">
    <property type="entry name" value="Antithrombin, subunit I, domain 2"/>
    <property type="match status" value="1"/>
</dbReference>
<dbReference type="Pfam" id="PF00079">
    <property type="entry name" value="Serpin"/>
    <property type="match status" value="1"/>
</dbReference>